<organism evidence="2 3">
    <name type="scientific">Calidris pygmaea</name>
    <name type="common">Spoon-billed sandpiper</name>
    <dbReference type="NCBI Taxonomy" id="425635"/>
    <lineage>
        <taxon>Eukaryota</taxon>
        <taxon>Metazoa</taxon>
        <taxon>Chordata</taxon>
        <taxon>Craniata</taxon>
        <taxon>Vertebrata</taxon>
        <taxon>Euteleostomi</taxon>
        <taxon>Archelosauria</taxon>
        <taxon>Archosauria</taxon>
        <taxon>Dinosauria</taxon>
        <taxon>Saurischia</taxon>
        <taxon>Theropoda</taxon>
        <taxon>Coelurosauria</taxon>
        <taxon>Aves</taxon>
        <taxon>Neognathae</taxon>
        <taxon>Neoaves</taxon>
        <taxon>Charadriiformes</taxon>
        <taxon>Scolopacidae</taxon>
        <taxon>Calidris</taxon>
    </lineage>
</organism>
<name>A0A8C3KHK1_9CHAR</name>
<feature type="signal peptide" evidence="1">
    <location>
        <begin position="1"/>
        <end position="40"/>
    </location>
</feature>
<dbReference type="Proteomes" id="UP000694419">
    <property type="component" value="Unplaced"/>
</dbReference>
<evidence type="ECO:0000313" key="3">
    <source>
        <dbReference type="Proteomes" id="UP000694419"/>
    </source>
</evidence>
<feature type="chain" id="PRO_5034630301" description="Beta-defensin 4" evidence="1">
    <location>
        <begin position="41"/>
        <end position="80"/>
    </location>
</feature>
<keyword evidence="1" id="KW-0732">Signal</keyword>
<accession>A0A8C3KHK1</accession>
<dbReference type="AlphaFoldDB" id="A0A8C3KHK1"/>
<dbReference type="SUPFAM" id="SSF57392">
    <property type="entry name" value="Defensin-like"/>
    <property type="match status" value="1"/>
</dbReference>
<keyword evidence="3" id="KW-1185">Reference proteome</keyword>
<proteinExistence type="predicted"/>
<evidence type="ECO:0008006" key="4">
    <source>
        <dbReference type="Google" id="ProtNLM"/>
    </source>
</evidence>
<evidence type="ECO:0000256" key="1">
    <source>
        <dbReference type="SAM" id="SignalP"/>
    </source>
</evidence>
<reference evidence="2" key="2">
    <citation type="submission" date="2025-09" db="UniProtKB">
        <authorList>
            <consortium name="Ensembl"/>
        </authorList>
    </citation>
    <scope>IDENTIFICATION</scope>
</reference>
<reference evidence="2" key="1">
    <citation type="submission" date="2025-08" db="UniProtKB">
        <authorList>
            <consortium name="Ensembl"/>
        </authorList>
    </citation>
    <scope>IDENTIFICATION</scope>
</reference>
<protein>
    <recommendedName>
        <fullName evidence="4">Beta-defensin 4</fullName>
    </recommendedName>
</protein>
<sequence>MSWSPFSVATGAPRPPSAMKILSFLFALLLVVFHGPAGFAQPPRPFMRCGYRGTFCFPGKCPRGNAYLGTCRLGHSCCKW</sequence>
<dbReference type="Ensembl" id="ENSCPGT00000023385.1">
    <property type="protein sequence ID" value="ENSCPGP00000021350.1"/>
    <property type="gene ID" value="ENSCPGG00000014905.1"/>
</dbReference>
<evidence type="ECO:0000313" key="2">
    <source>
        <dbReference type="Ensembl" id="ENSCPGP00000021350.1"/>
    </source>
</evidence>